<accession>A0ACC2TID1</accession>
<sequence>MLYILRVSVVNDISPETGEKIQLGELDSGPDSEGCGDPADPWAIHLCFSQLAGGRAETSIVNLQALLATNFQKQAGLLEALNKYDVTPVIVDRPPEKWFFAQHNGSKSKGNSDNWLETWAARSCDPWSCSYPKATPDDTQLMVPGGLLDHDDKNSMIIMNP</sequence>
<name>A0ACC2TID1_9FUNG</name>
<organism evidence="1 2">
    <name type="scientific">Entomophthora muscae</name>
    <dbReference type="NCBI Taxonomy" id="34485"/>
    <lineage>
        <taxon>Eukaryota</taxon>
        <taxon>Fungi</taxon>
        <taxon>Fungi incertae sedis</taxon>
        <taxon>Zoopagomycota</taxon>
        <taxon>Entomophthoromycotina</taxon>
        <taxon>Entomophthoromycetes</taxon>
        <taxon>Entomophthorales</taxon>
        <taxon>Entomophthoraceae</taxon>
        <taxon>Entomophthora</taxon>
    </lineage>
</organism>
<protein>
    <submittedName>
        <fullName evidence="1">Uncharacterized protein</fullName>
    </submittedName>
</protein>
<comment type="caution">
    <text evidence="1">The sequence shown here is derived from an EMBL/GenBank/DDBJ whole genome shotgun (WGS) entry which is preliminary data.</text>
</comment>
<keyword evidence="2" id="KW-1185">Reference proteome</keyword>
<evidence type="ECO:0000313" key="1">
    <source>
        <dbReference type="EMBL" id="KAJ9074235.1"/>
    </source>
</evidence>
<reference evidence="1" key="1">
    <citation type="submission" date="2022-04" db="EMBL/GenBank/DDBJ databases">
        <title>Genome of the entomopathogenic fungus Entomophthora muscae.</title>
        <authorList>
            <person name="Elya C."/>
            <person name="Lovett B.R."/>
            <person name="Lee E."/>
            <person name="Macias A.M."/>
            <person name="Hajek A.E."/>
            <person name="De Bivort B.L."/>
            <person name="Kasson M.T."/>
            <person name="De Fine Licht H.H."/>
            <person name="Stajich J.E."/>
        </authorList>
    </citation>
    <scope>NUCLEOTIDE SEQUENCE</scope>
    <source>
        <strain evidence="1">Berkeley</strain>
    </source>
</reference>
<gene>
    <name evidence="1" type="ORF">DSO57_1008502</name>
</gene>
<dbReference type="EMBL" id="QTSX02002866">
    <property type="protein sequence ID" value="KAJ9074235.1"/>
    <property type="molecule type" value="Genomic_DNA"/>
</dbReference>
<dbReference type="Proteomes" id="UP001165960">
    <property type="component" value="Unassembled WGS sequence"/>
</dbReference>
<proteinExistence type="predicted"/>
<evidence type="ECO:0000313" key="2">
    <source>
        <dbReference type="Proteomes" id="UP001165960"/>
    </source>
</evidence>